<feature type="domain" description="HTH luxR-type" evidence="1">
    <location>
        <begin position="445"/>
        <end position="510"/>
    </location>
</feature>
<evidence type="ECO:0000313" key="3">
    <source>
        <dbReference type="Proteomes" id="UP001501079"/>
    </source>
</evidence>
<evidence type="ECO:0000259" key="1">
    <source>
        <dbReference type="PROSITE" id="PS50043"/>
    </source>
</evidence>
<gene>
    <name evidence="2" type="ORF">GCM10022287_30140</name>
</gene>
<name>A0ABP8A6L3_9MICO</name>
<dbReference type="Proteomes" id="UP001501079">
    <property type="component" value="Unassembled WGS sequence"/>
</dbReference>
<keyword evidence="3" id="KW-1185">Reference proteome</keyword>
<dbReference type="Gene3D" id="1.10.10.10">
    <property type="entry name" value="Winged helix-like DNA-binding domain superfamily/Winged helix DNA-binding domain"/>
    <property type="match status" value="1"/>
</dbReference>
<dbReference type="EMBL" id="BAABBW010000005">
    <property type="protein sequence ID" value="GAA4178880.1"/>
    <property type="molecule type" value="Genomic_DNA"/>
</dbReference>
<dbReference type="InterPro" id="IPR000792">
    <property type="entry name" value="Tscrpt_reg_LuxR_C"/>
</dbReference>
<evidence type="ECO:0000313" key="2">
    <source>
        <dbReference type="EMBL" id="GAA4178880.1"/>
    </source>
</evidence>
<dbReference type="SMART" id="SM00421">
    <property type="entry name" value="HTH_LUXR"/>
    <property type="match status" value="1"/>
</dbReference>
<dbReference type="PROSITE" id="PS50043">
    <property type="entry name" value="HTH_LUXR_2"/>
    <property type="match status" value="1"/>
</dbReference>
<dbReference type="CDD" id="cd06170">
    <property type="entry name" value="LuxR_C_like"/>
    <property type="match status" value="1"/>
</dbReference>
<dbReference type="SUPFAM" id="SSF46894">
    <property type="entry name" value="C-terminal effector domain of the bipartite response regulators"/>
    <property type="match status" value="1"/>
</dbReference>
<proteinExistence type="predicted"/>
<dbReference type="Pfam" id="PF00196">
    <property type="entry name" value="GerE"/>
    <property type="match status" value="1"/>
</dbReference>
<reference evidence="3" key="1">
    <citation type="journal article" date="2019" name="Int. J. Syst. Evol. Microbiol.">
        <title>The Global Catalogue of Microorganisms (GCM) 10K type strain sequencing project: providing services to taxonomists for standard genome sequencing and annotation.</title>
        <authorList>
            <consortium name="The Broad Institute Genomics Platform"/>
            <consortium name="The Broad Institute Genome Sequencing Center for Infectious Disease"/>
            <person name="Wu L."/>
            <person name="Ma J."/>
        </authorList>
    </citation>
    <scope>NUCLEOTIDE SEQUENCE [LARGE SCALE GENOMIC DNA]</scope>
    <source>
        <strain evidence="3">JCM 17591</strain>
    </source>
</reference>
<accession>A0ABP8A6L3</accession>
<dbReference type="InterPro" id="IPR036388">
    <property type="entry name" value="WH-like_DNA-bd_sf"/>
</dbReference>
<sequence>MVVESAAPDPGEQLAAAIAAGDAERIVEILMGNVWYFFTHDYRALQQAAATLSDEMLERHPVLRLAHPLGGVLARTGRPIDPSEFDELLASDDPTTVGLFLMIQGLASRANGDTAAAVRSARRLEDWIRQTEFAASAQHDGPLWLFHHQIGSTYLVAGDTLNALRQLGVSRQIGVASGSVDAQRGAAGRIAIAHAVRGSLAVAEKSLAEALALPGSAAAYASAAYGTERAAAALISVERLAPDADDRIAELDAIDNFEIIWPFELLAKARLALGRQQPSEALELATISAATHRVQAGSFAADVLDSLTIEALLALGDLSGADRVAASSSARGPLTRIAAVQASIHRGELTQAQEDLRYLGTRPTLSPLQRAQLAVFTVRLDALRGGQVSSHLAEEFAAAVTRQGYRRLATTMPATVVPLIRSRLSPATETAFDAATADLAFADSAGSITRALTESERRVLDALVLHETVADIAAALHVSPNTVKTQLRSLYRKIGATTRADAVAVGSRMLSSQHGG</sequence>
<comment type="caution">
    <text evidence="2">The sequence shown here is derived from an EMBL/GenBank/DDBJ whole genome shotgun (WGS) entry which is preliminary data.</text>
</comment>
<dbReference type="InterPro" id="IPR016032">
    <property type="entry name" value="Sig_transdc_resp-reg_C-effctor"/>
</dbReference>
<organism evidence="2 3">
    <name type="scientific">Gryllotalpicola koreensis</name>
    <dbReference type="NCBI Taxonomy" id="993086"/>
    <lineage>
        <taxon>Bacteria</taxon>
        <taxon>Bacillati</taxon>
        <taxon>Actinomycetota</taxon>
        <taxon>Actinomycetes</taxon>
        <taxon>Micrococcales</taxon>
        <taxon>Microbacteriaceae</taxon>
        <taxon>Gryllotalpicola</taxon>
    </lineage>
</organism>
<protein>
    <recommendedName>
        <fullName evidence="1">HTH luxR-type domain-containing protein</fullName>
    </recommendedName>
</protein>